<proteinExistence type="predicted"/>
<dbReference type="AlphaFoldDB" id="A0A699UHS0"/>
<organism evidence="1">
    <name type="scientific">Tanacetum cinerariifolium</name>
    <name type="common">Dalmatian daisy</name>
    <name type="synonym">Chrysanthemum cinerariifolium</name>
    <dbReference type="NCBI Taxonomy" id="118510"/>
    <lineage>
        <taxon>Eukaryota</taxon>
        <taxon>Viridiplantae</taxon>
        <taxon>Streptophyta</taxon>
        <taxon>Embryophyta</taxon>
        <taxon>Tracheophyta</taxon>
        <taxon>Spermatophyta</taxon>
        <taxon>Magnoliopsida</taxon>
        <taxon>eudicotyledons</taxon>
        <taxon>Gunneridae</taxon>
        <taxon>Pentapetalae</taxon>
        <taxon>asterids</taxon>
        <taxon>campanulids</taxon>
        <taxon>Asterales</taxon>
        <taxon>Asteraceae</taxon>
        <taxon>Asteroideae</taxon>
        <taxon>Anthemideae</taxon>
        <taxon>Anthemidinae</taxon>
        <taxon>Tanacetum</taxon>
    </lineage>
</organism>
<evidence type="ECO:0000313" key="1">
    <source>
        <dbReference type="EMBL" id="GFD22652.1"/>
    </source>
</evidence>
<reference evidence="1" key="1">
    <citation type="journal article" date="2019" name="Sci. Rep.">
        <title>Draft genome of Tanacetum cinerariifolium, the natural source of mosquito coil.</title>
        <authorList>
            <person name="Yamashiro T."/>
            <person name="Shiraishi A."/>
            <person name="Satake H."/>
            <person name="Nakayama K."/>
        </authorList>
    </citation>
    <scope>NUCLEOTIDE SEQUENCE</scope>
</reference>
<sequence>MRGSDINTLTMEQYFKMIDENHAPGMVNKEFRRTMEGDIEDMTIDEYMKYEAEMKRKSWRDSQSYFLTKYDN</sequence>
<gene>
    <name evidence="1" type="ORF">Tci_894621</name>
</gene>
<comment type="caution">
    <text evidence="1">The sequence shown here is derived from an EMBL/GenBank/DDBJ whole genome shotgun (WGS) entry which is preliminary data.</text>
</comment>
<protein>
    <submittedName>
        <fullName evidence="1">Uncharacterized protein</fullName>
    </submittedName>
</protein>
<name>A0A699UHS0_TANCI</name>
<dbReference type="EMBL" id="BKCJ011338863">
    <property type="protein sequence ID" value="GFD22652.1"/>
    <property type="molecule type" value="Genomic_DNA"/>
</dbReference>
<accession>A0A699UHS0</accession>